<dbReference type="EMBL" id="CAADEX010000028">
    <property type="protein sequence ID" value="VFJ50483.1"/>
    <property type="molecule type" value="Genomic_DNA"/>
</dbReference>
<comment type="similarity">
    <text evidence="6">Belongs to the HepT RNase toxin family.</text>
</comment>
<protein>
    <submittedName>
        <fullName evidence="8">Uncharacterized conserved protein, contains HEPN domain</fullName>
    </submittedName>
</protein>
<dbReference type="InterPro" id="IPR008201">
    <property type="entry name" value="HepT-like"/>
</dbReference>
<dbReference type="GO" id="GO:0016787">
    <property type="term" value="F:hydrolase activity"/>
    <property type="evidence" value="ECO:0007669"/>
    <property type="project" value="UniProtKB-KW"/>
</dbReference>
<dbReference type="PANTHER" id="PTHR34139">
    <property type="entry name" value="UPF0331 PROTEIN MJ0127"/>
    <property type="match status" value="1"/>
</dbReference>
<reference evidence="8" key="1">
    <citation type="submission" date="2019-02" db="EMBL/GenBank/DDBJ databases">
        <authorList>
            <person name="Gruber-Vodicka R. H."/>
            <person name="Seah K. B. B."/>
        </authorList>
    </citation>
    <scope>NUCLEOTIDE SEQUENCE</scope>
    <source>
        <strain evidence="8">BECK_DK47</strain>
    </source>
</reference>
<evidence type="ECO:0000256" key="4">
    <source>
        <dbReference type="ARBA" id="ARBA00022741"/>
    </source>
</evidence>
<gene>
    <name evidence="8" type="ORF">BECKDK2373B_GA0170837_102825</name>
</gene>
<dbReference type="GO" id="GO:0004540">
    <property type="term" value="F:RNA nuclease activity"/>
    <property type="evidence" value="ECO:0007669"/>
    <property type="project" value="InterPro"/>
</dbReference>
<dbReference type="Gene3D" id="1.20.120.580">
    <property type="entry name" value="bsu32300-like"/>
    <property type="match status" value="1"/>
</dbReference>
<keyword evidence="4" id="KW-0547">Nucleotide-binding</keyword>
<dbReference type="PANTHER" id="PTHR34139:SF1">
    <property type="entry name" value="RNASE MJ1380-RELATED"/>
    <property type="match status" value="1"/>
</dbReference>
<dbReference type="InterPro" id="IPR037038">
    <property type="entry name" value="HepT-like_sf"/>
</dbReference>
<evidence type="ECO:0000256" key="1">
    <source>
        <dbReference type="ARBA" id="ARBA00022553"/>
    </source>
</evidence>
<dbReference type="GO" id="GO:0000166">
    <property type="term" value="F:nucleotide binding"/>
    <property type="evidence" value="ECO:0007669"/>
    <property type="project" value="UniProtKB-KW"/>
</dbReference>
<name>A0A450SDE9_9GAMM</name>
<keyword evidence="5" id="KW-0378">Hydrolase</keyword>
<dbReference type="GO" id="GO:0110001">
    <property type="term" value="C:toxin-antitoxin complex"/>
    <property type="evidence" value="ECO:0007669"/>
    <property type="project" value="InterPro"/>
</dbReference>
<dbReference type="Pfam" id="PF01934">
    <property type="entry name" value="HepT-like"/>
    <property type="match status" value="1"/>
</dbReference>
<keyword evidence="2" id="KW-1277">Toxin-antitoxin system</keyword>
<feature type="region of interest" description="Disordered" evidence="7">
    <location>
        <begin position="1"/>
        <end position="20"/>
    </location>
</feature>
<evidence type="ECO:0000313" key="8">
    <source>
        <dbReference type="EMBL" id="VFJ50483.1"/>
    </source>
</evidence>
<organism evidence="8">
    <name type="scientific">Candidatus Kentrum sp. DK</name>
    <dbReference type="NCBI Taxonomy" id="2126562"/>
    <lineage>
        <taxon>Bacteria</taxon>
        <taxon>Pseudomonadati</taxon>
        <taxon>Pseudomonadota</taxon>
        <taxon>Gammaproteobacteria</taxon>
        <taxon>Candidatus Kentrum</taxon>
    </lineage>
</organism>
<accession>A0A450SDE9</accession>
<evidence type="ECO:0000256" key="3">
    <source>
        <dbReference type="ARBA" id="ARBA00022722"/>
    </source>
</evidence>
<sequence length="167" mass="19114">MSLPESLMQESGLCSPARQKRAKKRSLQGVNEYFEPVFNAAGGCRTDFCIWLLKRTISDTCWMRRDLRERSIALTQDEFDADPTLQRAFVRSLEIIGEAAKHVSEPFRSRYPVIPWRAMAGLRDRVVHDYLGVDYELVWDVVSNKVPELQTELDHILALEDTSDGAP</sequence>
<evidence type="ECO:0000256" key="7">
    <source>
        <dbReference type="SAM" id="MobiDB-lite"/>
    </source>
</evidence>
<keyword evidence="3" id="KW-0540">Nuclease</keyword>
<keyword evidence="1" id="KW-0597">Phosphoprotein</keyword>
<proteinExistence type="inferred from homology"/>
<dbReference type="InterPro" id="IPR051813">
    <property type="entry name" value="HepT_RNase_toxin"/>
</dbReference>
<dbReference type="AlphaFoldDB" id="A0A450SDE9"/>
<evidence type="ECO:0000256" key="2">
    <source>
        <dbReference type="ARBA" id="ARBA00022649"/>
    </source>
</evidence>
<evidence type="ECO:0000256" key="5">
    <source>
        <dbReference type="ARBA" id="ARBA00022801"/>
    </source>
</evidence>
<evidence type="ECO:0000256" key="6">
    <source>
        <dbReference type="ARBA" id="ARBA00024207"/>
    </source>
</evidence>